<feature type="region of interest" description="Disordered" evidence="1">
    <location>
        <begin position="216"/>
        <end position="248"/>
    </location>
</feature>
<evidence type="ECO:0000259" key="2">
    <source>
        <dbReference type="Pfam" id="PF03732"/>
    </source>
</evidence>
<dbReference type="PANTHER" id="PTHR15503">
    <property type="entry name" value="LDOC1 RELATED"/>
    <property type="match status" value="1"/>
</dbReference>
<organism evidence="3 4">
    <name type="scientific">Moniliophthora roreri</name>
    <name type="common">Frosty pod rot fungus</name>
    <name type="synonym">Monilia roreri</name>
    <dbReference type="NCBI Taxonomy" id="221103"/>
    <lineage>
        <taxon>Eukaryota</taxon>
        <taxon>Fungi</taxon>
        <taxon>Dikarya</taxon>
        <taxon>Basidiomycota</taxon>
        <taxon>Agaricomycotina</taxon>
        <taxon>Agaricomycetes</taxon>
        <taxon>Agaricomycetidae</taxon>
        <taxon>Agaricales</taxon>
        <taxon>Marasmiineae</taxon>
        <taxon>Marasmiaceae</taxon>
        <taxon>Moniliophthora</taxon>
    </lineage>
</organism>
<dbReference type="Proteomes" id="UP000054988">
    <property type="component" value="Unassembled WGS sequence"/>
</dbReference>
<evidence type="ECO:0000313" key="3">
    <source>
        <dbReference type="EMBL" id="KTB47051.1"/>
    </source>
</evidence>
<gene>
    <name evidence="3" type="ORF">WG66_374</name>
</gene>
<evidence type="ECO:0000256" key="1">
    <source>
        <dbReference type="SAM" id="MobiDB-lite"/>
    </source>
</evidence>
<proteinExistence type="predicted"/>
<feature type="domain" description="Retrotransposon gag" evidence="2">
    <location>
        <begin position="2"/>
        <end position="88"/>
    </location>
</feature>
<name>A0A0W0GER3_MONRR</name>
<dbReference type="Pfam" id="PF03732">
    <property type="entry name" value="Retrotrans_gag"/>
    <property type="match status" value="1"/>
</dbReference>
<reference evidence="3 4" key="1">
    <citation type="submission" date="2015-12" db="EMBL/GenBank/DDBJ databases">
        <title>Draft genome sequence of Moniliophthora roreri, the causal agent of frosty pod rot of cacao.</title>
        <authorList>
            <person name="Aime M.C."/>
            <person name="Diaz-Valderrama J.R."/>
            <person name="Kijpornyongpan T."/>
            <person name="Phillips-Mora W."/>
        </authorList>
    </citation>
    <scope>NUCLEOTIDE SEQUENCE [LARGE SCALE GENOMIC DNA]</scope>
    <source>
        <strain evidence="3 4">MCA 2952</strain>
    </source>
</reference>
<dbReference type="AlphaFoldDB" id="A0A0W0GER3"/>
<feature type="region of interest" description="Disordered" evidence="1">
    <location>
        <begin position="128"/>
        <end position="153"/>
    </location>
</feature>
<evidence type="ECO:0000313" key="4">
    <source>
        <dbReference type="Proteomes" id="UP000054988"/>
    </source>
</evidence>
<dbReference type="EMBL" id="LATX01000154">
    <property type="protein sequence ID" value="KTB47051.1"/>
    <property type="molecule type" value="Genomic_DNA"/>
</dbReference>
<dbReference type="InterPro" id="IPR032567">
    <property type="entry name" value="RTL1-rel"/>
</dbReference>
<dbReference type="InterPro" id="IPR005162">
    <property type="entry name" value="Retrotrans_gag_dom"/>
</dbReference>
<sequence>MQDDAAVWATPAIEEVAQGRHPYDNSWEEFVKGFKLRFETTDEAADAKERLRVLFQGKQLVAEYTAKFKEIMSRTGYSSADLCDRFYEHMASHIKDELMHTDHKTETLNQLINIANDLDVPMTMPTIPPPAPRPSTASITPFAPPAHDPNAMEVDATKSRLDWTRMMAGKCYECGSTQYTKANGNHECEICGHCGRAGHCEAVCFDKWAGRPKARRVAASESLPAEIPGPSSSEPSSTPGSPPPNFNDMLAQLHQLSAQFATLKQSF</sequence>
<protein>
    <recommendedName>
        <fullName evidence="2">Retrotransposon gag domain-containing protein</fullName>
    </recommendedName>
</protein>
<feature type="compositionally biased region" description="Low complexity" evidence="1">
    <location>
        <begin position="228"/>
        <end position="239"/>
    </location>
</feature>
<dbReference type="PANTHER" id="PTHR15503:SF22">
    <property type="entry name" value="TRANSPOSON TY3-I GAG POLYPROTEIN"/>
    <property type="match status" value="1"/>
</dbReference>
<accession>A0A0W0GER3</accession>
<comment type="caution">
    <text evidence="3">The sequence shown here is derived from an EMBL/GenBank/DDBJ whole genome shotgun (WGS) entry which is preliminary data.</text>
</comment>